<name>A0A125QA57_9BRAD</name>
<dbReference type="InterPro" id="IPR050879">
    <property type="entry name" value="Acyltransferase_3"/>
</dbReference>
<dbReference type="GO" id="GO:0000271">
    <property type="term" value="P:polysaccharide biosynthetic process"/>
    <property type="evidence" value="ECO:0007669"/>
    <property type="project" value="TreeGrafter"/>
</dbReference>
<proteinExistence type="predicted"/>
<evidence type="ECO:0000313" key="4">
    <source>
        <dbReference type="Proteomes" id="UP000057737"/>
    </source>
</evidence>
<accession>A0A125QA57</accession>
<feature type="transmembrane region" description="Helical" evidence="1">
    <location>
        <begin position="80"/>
        <end position="98"/>
    </location>
</feature>
<dbReference type="EMBL" id="LNCU01000030">
    <property type="protein sequence ID" value="KWV59465.1"/>
    <property type="molecule type" value="Genomic_DNA"/>
</dbReference>
<gene>
    <name evidence="3" type="ORF">AS156_30990</name>
</gene>
<dbReference type="Proteomes" id="UP000057737">
    <property type="component" value="Unassembled WGS sequence"/>
</dbReference>
<dbReference type="PANTHER" id="PTHR23028:SF53">
    <property type="entry name" value="ACYL_TRANSF_3 DOMAIN-CONTAINING PROTEIN"/>
    <property type="match status" value="1"/>
</dbReference>
<dbReference type="AlphaFoldDB" id="A0A125QA57"/>
<evidence type="ECO:0000313" key="3">
    <source>
        <dbReference type="EMBL" id="KWV59465.1"/>
    </source>
</evidence>
<keyword evidence="1" id="KW-0472">Membrane</keyword>
<reference evidence="3 4" key="1">
    <citation type="submission" date="2015-11" db="EMBL/GenBank/DDBJ databases">
        <title>Draft Genome Sequence of the Strain BR 10303 (Bradyrhizobium sp.) isolated from nodules of Centrolobium paraense.</title>
        <authorList>
            <person name="Zelli J.E."/>
            <person name="Simoes-Araujo J.L."/>
            <person name="Barauna A.C."/>
            <person name="Silva K."/>
        </authorList>
    </citation>
    <scope>NUCLEOTIDE SEQUENCE [LARGE SCALE GENOMIC DNA]</scope>
    <source>
        <strain evidence="3 4">BR 10303</strain>
    </source>
</reference>
<feature type="transmembrane region" description="Helical" evidence="1">
    <location>
        <begin position="163"/>
        <end position="184"/>
    </location>
</feature>
<keyword evidence="1" id="KW-1133">Transmembrane helix</keyword>
<comment type="caution">
    <text evidence="3">The sequence shown here is derived from an EMBL/GenBank/DDBJ whole genome shotgun (WGS) entry which is preliminary data.</text>
</comment>
<keyword evidence="4" id="KW-1185">Reference proteome</keyword>
<sequence>MIRAGMTAQKRIAELDGLRGCAILLVTIWHSVMLIDPSQGVINDLIWRLSIFGQSGVDLFFVLSGFLIVGILYDHNIRRALRILPPYLILISIFYVLTRLRGTNYYFGSQIPVWALLTFVQNWLFVSTQGTEPAAIAGTWSLAIEEQFYLVIPALVWFAPRRYLLAILLAIGLASASARAFYFWTHPGNL</sequence>
<dbReference type="Pfam" id="PF01757">
    <property type="entry name" value="Acyl_transf_3"/>
    <property type="match status" value="1"/>
</dbReference>
<feature type="domain" description="Acyltransferase 3" evidence="2">
    <location>
        <begin position="13"/>
        <end position="186"/>
    </location>
</feature>
<organism evidence="3 4">
    <name type="scientific">Bradyrhizobium macuxiense</name>
    <dbReference type="NCBI Taxonomy" id="1755647"/>
    <lineage>
        <taxon>Bacteria</taxon>
        <taxon>Pseudomonadati</taxon>
        <taxon>Pseudomonadota</taxon>
        <taxon>Alphaproteobacteria</taxon>
        <taxon>Hyphomicrobiales</taxon>
        <taxon>Nitrobacteraceae</taxon>
        <taxon>Bradyrhizobium</taxon>
    </lineage>
</organism>
<evidence type="ECO:0000259" key="2">
    <source>
        <dbReference type="Pfam" id="PF01757"/>
    </source>
</evidence>
<dbReference type="PANTHER" id="PTHR23028">
    <property type="entry name" value="ACETYLTRANSFERASE"/>
    <property type="match status" value="1"/>
</dbReference>
<feature type="transmembrane region" description="Helical" evidence="1">
    <location>
        <begin position="12"/>
        <end position="31"/>
    </location>
</feature>
<dbReference type="GO" id="GO:0016747">
    <property type="term" value="F:acyltransferase activity, transferring groups other than amino-acyl groups"/>
    <property type="evidence" value="ECO:0007669"/>
    <property type="project" value="InterPro"/>
</dbReference>
<feature type="transmembrane region" description="Helical" evidence="1">
    <location>
        <begin position="51"/>
        <end position="73"/>
    </location>
</feature>
<evidence type="ECO:0000256" key="1">
    <source>
        <dbReference type="SAM" id="Phobius"/>
    </source>
</evidence>
<protein>
    <recommendedName>
        <fullName evidence="2">Acyltransferase 3 domain-containing protein</fullName>
    </recommendedName>
</protein>
<keyword evidence="1" id="KW-0812">Transmembrane</keyword>
<dbReference type="GO" id="GO:0016020">
    <property type="term" value="C:membrane"/>
    <property type="evidence" value="ECO:0007669"/>
    <property type="project" value="TreeGrafter"/>
</dbReference>
<dbReference type="InterPro" id="IPR002656">
    <property type="entry name" value="Acyl_transf_3_dom"/>
</dbReference>